<accession>H1Q4S6</accession>
<dbReference type="Proteomes" id="UP000016023">
    <property type="component" value="Unassembled WGS sequence"/>
</dbReference>
<organism evidence="1 2">
    <name type="scientific">Prevotella micans F0438</name>
    <dbReference type="NCBI Taxonomy" id="883158"/>
    <lineage>
        <taxon>Bacteria</taxon>
        <taxon>Pseudomonadati</taxon>
        <taxon>Bacteroidota</taxon>
        <taxon>Bacteroidia</taxon>
        <taxon>Bacteroidales</taxon>
        <taxon>Prevotellaceae</taxon>
        <taxon>Prevotella</taxon>
    </lineage>
</organism>
<protein>
    <recommendedName>
        <fullName evidence="3">Lipocalin-like domain-containing protein</fullName>
    </recommendedName>
</protein>
<dbReference type="STRING" id="883158.HMPREF9140_01914"/>
<evidence type="ECO:0000313" key="2">
    <source>
        <dbReference type="Proteomes" id="UP000016023"/>
    </source>
</evidence>
<evidence type="ECO:0000313" key="1">
    <source>
        <dbReference type="EMBL" id="EHO66969.1"/>
    </source>
</evidence>
<keyword evidence="2" id="KW-1185">Reference proteome</keyword>
<evidence type="ECO:0008006" key="3">
    <source>
        <dbReference type="Google" id="ProtNLM"/>
    </source>
</evidence>
<dbReference type="RefSeq" id="WP_006953515.1">
    <property type="nucleotide sequence ID" value="NZ_JH594523.1"/>
</dbReference>
<dbReference type="PATRIC" id="fig|883158.3.peg.1918"/>
<dbReference type="PROSITE" id="PS51257">
    <property type="entry name" value="PROKAR_LIPOPROTEIN"/>
    <property type="match status" value="1"/>
</dbReference>
<comment type="caution">
    <text evidence="1">The sequence shown here is derived from an EMBL/GenBank/DDBJ whole genome shotgun (WGS) entry which is preliminary data.</text>
</comment>
<dbReference type="AlphaFoldDB" id="H1Q4S6"/>
<dbReference type="EMBL" id="AGWK01000052">
    <property type="protein sequence ID" value="EHO66969.1"/>
    <property type="molecule type" value="Genomic_DNA"/>
</dbReference>
<reference evidence="1 2" key="1">
    <citation type="submission" date="2011-12" db="EMBL/GenBank/DDBJ databases">
        <title>The Genome Sequence of Prevotella micans F0438.</title>
        <authorList>
            <consortium name="The Broad Institute Genome Sequencing Platform"/>
            <person name="Earl A."/>
            <person name="Ward D."/>
            <person name="Feldgarden M."/>
            <person name="Gevers D."/>
            <person name="Izard J."/>
            <person name="Baranova O.V."/>
            <person name="Blanton J.M."/>
            <person name="Wade W.G."/>
            <person name="Dewhirst F.E."/>
            <person name="Young S.K."/>
            <person name="Zeng Q."/>
            <person name="Gargeya S."/>
            <person name="Fitzgerald M."/>
            <person name="Haas B."/>
            <person name="Abouelleil A."/>
            <person name="Alvarado L."/>
            <person name="Arachchi H.M."/>
            <person name="Berlin A."/>
            <person name="Chapman S.B."/>
            <person name="Gearin G."/>
            <person name="Goldberg J."/>
            <person name="Griggs A."/>
            <person name="Gujja S."/>
            <person name="Hansen M."/>
            <person name="Heiman D."/>
            <person name="Howarth C."/>
            <person name="Larimer J."/>
            <person name="Lui A."/>
            <person name="MacDonald P.J.P."/>
            <person name="McCowen C."/>
            <person name="Montmayeur A."/>
            <person name="Murphy C."/>
            <person name="Neiman D."/>
            <person name="Pearson M."/>
            <person name="Priest M."/>
            <person name="Roberts A."/>
            <person name="Saif S."/>
            <person name="Shea T."/>
            <person name="Sisk P."/>
            <person name="Stolte C."/>
            <person name="Sykes S."/>
            <person name="Wortman J."/>
            <person name="Nusbaum C."/>
            <person name="Birren B."/>
        </authorList>
    </citation>
    <scope>NUCLEOTIDE SEQUENCE [LARGE SCALE GENOMIC DNA]</scope>
    <source>
        <strain evidence="1 2">F0438</strain>
    </source>
</reference>
<name>H1Q4S6_9BACT</name>
<gene>
    <name evidence="1" type="ORF">HMPREF9140_01914</name>
</gene>
<proteinExistence type="predicted"/>
<dbReference type="HOGENOM" id="CLU_1814075_0_0_10"/>
<sequence>MKKIFLAMMAFAAMTFSLTSCDNNNEIKLPLFNEQLVKGTWKITRIDTVEINEWNKEKLQGKLIPTNNFKVDFKDGAYKFYDDNKTHQEGIYKFAGDRVYRFYLSHGTYTDTLYYLSSTNNTLRLQRKFSGTLLRVNYNLEK</sequence>